<comment type="caution">
    <text evidence="2">The sequence shown here is derived from an EMBL/GenBank/DDBJ whole genome shotgun (WGS) entry which is preliminary data.</text>
</comment>
<name>A0A2H0WM84_9BACT</name>
<evidence type="ECO:0000256" key="1">
    <source>
        <dbReference type="SAM" id="Phobius"/>
    </source>
</evidence>
<proteinExistence type="predicted"/>
<keyword evidence="1" id="KW-1133">Transmembrane helix</keyword>
<organism evidence="2 3">
    <name type="scientific">Candidatus Shapirobacteria bacterium CG09_land_8_20_14_0_10_47_13</name>
    <dbReference type="NCBI Taxonomy" id="1974481"/>
    <lineage>
        <taxon>Bacteria</taxon>
        <taxon>Candidatus Shapironibacteriota</taxon>
    </lineage>
</organism>
<dbReference type="AlphaFoldDB" id="A0A2H0WM84"/>
<feature type="transmembrane region" description="Helical" evidence="1">
    <location>
        <begin position="198"/>
        <end position="222"/>
    </location>
</feature>
<evidence type="ECO:0008006" key="4">
    <source>
        <dbReference type="Google" id="ProtNLM"/>
    </source>
</evidence>
<reference evidence="3" key="1">
    <citation type="submission" date="2017-09" db="EMBL/GenBank/DDBJ databases">
        <title>Depth-based differentiation of microbial function through sediment-hosted aquifers and enrichment of novel symbionts in the deep terrestrial subsurface.</title>
        <authorList>
            <person name="Probst A.J."/>
            <person name="Ladd B."/>
            <person name="Jarett J.K."/>
            <person name="Geller-Mcgrath D.E."/>
            <person name="Sieber C.M.K."/>
            <person name="Emerson J.B."/>
            <person name="Anantharaman K."/>
            <person name="Thomas B.C."/>
            <person name="Malmstrom R."/>
            <person name="Stieglmeier M."/>
            <person name="Klingl A."/>
            <person name="Woyke T."/>
            <person name="Ryan C.M."/>
            <person name="Banfield J.F."/>
        </authorList>
    </citation>
    <scope>NUCLEOTIDE SEQUENCE [LARGE SCALE GENOMIC DNA]</scope>
</reference>
<dbReference type="InterPro" id="IPR025101">
    <property type="entry name" value="DUF4012"/>
</dbReference>
<gene>
    <name evidence="2" type="ORF">COT65_02315</name>
</gene>
<sequence>MNASESDQPKALVVGDENFSGYFLKKILKEQGCEVVTEAEAGALAKVDYVFALSGITLEKIGQLVGLAQRFSAKILLTTTADNEAFSPDSSRVDFRVIRLGLVYGPRMAKEAWEKLAVDTAPFTVKPIFITDAIYGLIKAMFAAGTRGKTFSLLAKNSQLGWEPKVETDEGLSRTKDWFEKNQPKVERIKAKASAFPLLPVLLLLIVVMAYPFVSLGVWGLWGARNLNDAYVSALKADFKGARDSAQTANESLLRVKENLSGLAAIAGFFGQEKLLDRPAELVDLARQLTFGMVNLGNTAEKGVQLSRFIFQNQPLDAQKTIAEIKIELDQAYEKLSLGETGAKNQPFYLVRDKLVYAEIVKVRDLVAQARNGVGLLPDLIGLPSGRKVYLVLFQNNMELRPTGGFIGSYGLVTFHQGRLVDFEVQDVYWADGQLKGHVEPPPDLKKYLGEAGWFLRDANWDPDFPASAAKAAWFLEKETGRTVDGVMALNLKVVAKILEATGEIQVPDFGEKITAQNLFEKAEYYSEVNFFPGSTQKQDFLGALGKNLLMTLKETSPAVLAGLVQSTYRSLRTKDLLIWLTDPKAAGLLAGFGWDGSLKKLTTNNSPASQRGKQFETINDYLMVVEANVGVNKANFFVSRRLAHQVKLNADGNFEEILQLDYKNAALSEVAPGGSYKNYLRLYLPRQSEPLAVTLKNPKTGETKLLDKKDWEIKEDHQRTVLGFLVEVPVQQSRQVEVSYRLAAKLADQTGYYRLLVQKQSGLEDEDFQLRFEPPPGVTIFSAQPAPMTSTKGIVFNQKFDQDLQFEIGLAK</sequence>
<dbReference type="Gene3D" id="3.40.50.720">
    <property type="entry name" value="NAD(P)-binding Rossmann-like Domain"/>
    <property type="match status" value="1"/>
</dbReference>
<evidence type="ECO:0000313" key="3">
    <source>
        <dbReference type="Proteomes" id="UP000230033"/>
    </source>
</evidence>
<keyword evidence="1" id="KW-0812">Transmembrane</keyword>
<dbReference type="Proteomes" id="UP000230033">
    <property type="component" value="Unassembled WGS sequence"/>
</dbReference>
<accession>A0A2H0WM84</accession>
<dbReference type="InterPro" id="IPR036291">
    <property type="entry name" value="NAD(P)-bd_dom_sf"/>
</dbReference>
<evidence type="ECO:0000313" key="2">
    <source>
        <dbReference type="EMBL" id="PIS13771.1"/>
    </source>
</evidence>
<keyword evidence="1" id="KW-0472">Membrane</keyword>
<protein>
    <recommendedName>
        <fullName evidence="4">DUF4012 domain-containing protein</fullName>
    </recommendedName>
</protein>
<dbReference type="Pfam" id="PF13196">
    <property type="entry name" value="DUF4012"/>
    <property type="match status" value="1"/>
</dbReference>
<dbReference type="EMBL" id="PEZJ01000030">
    <property type="protein sequence ID" value="PIS13771.1"/>
    <property type="molecule type" value="Genomic_DNA"/>
</dbReference>
<dbReference type="SUPFAM" id="SSF51735">
    <property type="entry name" value="NAD(P)-binding Rossmann-fold domains"/>
    <property type="match status" value="1"/>
</dbReference>